<protein>
    <submittedName>
        <fullName evidence="1">Uncharacterized protein</fullName>
    </submittedName>
</protein>
<name>C7RJV1_ACCRE</name>
<evidence type="ECO:0000313" key="1">
    <source>
        <dbReference type="EMBL" id="ACV36792.1"/>
    </source>
</evidence>
<dbReference type="EMBL" id="CP001715">
    <property type="protein sequence ID" value="ACV36792.1"/>
    <property type="molecule type" value="Genomic_DNA"/>
</dbReference>
<dbReference type="KEGG" id="app:CAP2UW1_3535"/>
<dbReference type="HOGENOM" id="CLU_1773314_0_0_4"/>
<reference evidence="1" key="2">
    <citation type="submission" date="2009-09" db="EMBL/GenBank/DDBJ databases">
        <title>Complete sequence of chromosome of Candidatus Accumulibacter phosphatis clade IIA str. UW-1.</title>
        <authorList>
            <consortium name="US DOE Joint Genome Institute"/>
            <person name="Martin H.G."/>
            <person name="Ivanova N."/>
            <person name="Kunin V."/>
            <person name="Warnecke F."/>
            <person name="Barry K."/>
            <person name="He S."/>
            <person name="Salamov A."/>
            <person name="Szeto E."/>
            <person name="Dalin E."/>
            <person name="Pangilinan J.L."/>
            <person name="Lapidus A."/>
            <person name="Lowry S."/>
            <person name="Kyrpides N.C."/>
            <person name="McMahon K.D."/>
            <person name="Hugenholtz P."/>
        </authorList>
    </citation>
    <scope>NUCLEOTIDE SEQUENCE [LARGE SCALE GENOMIC DNA]</scope>
    <source>
        <strain evidence="1">UW-1</strain>
    </source>
</reference>
<proteinExistence type="predicted"/>
<reference evidence="1" key="1">
    <citation type="submission" date="2009-08" db="EMBL/GenBank/DDBJ databases">
        <authorList>
            <consortium name="US DOE Joint Genome Institute"/>
            <person name="Lucas S."/>
            <person name="Copeland A."/>
            <person name="Lapidus A."/>
            <person name="Glavina del Rio T."/>
            <person name="Dalin E."/>
            <person name="Tice H."/>
            <person name="Bruce D."/>
            <person name="Barry K."/>
            <person name="Pitluck S."/>
            <person name="Lowry S."/>
            <person name="Larimer F."/>
            <person name="Land M."/>
            <person name="Hauser L."/>
            <person name="Kyrpides N."/>
            <person name="Ivanova N."/>
            <person name="McMahon K.D."/>
            <person name="Hugenholtz P."/>
        </authorList>
    </citation>
    <scope>NUCLEOTIDE SEQUENCE</scope>
    <source>
        <strain evidence="1">UW-1</strain>
    </source>
</reference>
<organism evidence="1">
    <name type="scientific">Accumulibacter regalis</name>
    <dbReference type="NCBI Taxonomy" id="522306"/>
    <lineage>
        <taxon>Bacteria</taxon>
        <taxon>Pseudomonadati</taxon>
        <taxon>Pseudomonadota</taxon>
        <taxon>Betaproteobacteria</taxon>
        <taxon>Candidatus Accumulibacter</taxon>
    </lineage>
</organism>
<gene>
    <name evidence="1" type="ordered locus">CAP2UW1_3535</name>
</gene>
<dbReference type="AlphaFoldDB" id="C7RJV1"/>
<accession>C7RJV1</accession>
<sequence>MNLGYRIFVVGDDNSITPISQRSFDDFYLKQKPSMQRFSGCTINVATVVYTLENRKPEQIVEIDYMRVMVDKDGAFDQEHHADGFRLMANRLEKILCEKPPVGESGPVVNAIEKFDERRWSQLHPQLPGPAHKRILEVLFGSRHAI</sequence>